<gene>
    <name evidence="1" type="ORF">APICC_01934</name>
</gene>
<organism evidence="1 2">
    <name type="scientific">Apis cerana cerana</name>
    <name type="common">Oriental honeybee</name>
    <dbReference type="NCBI Taxonomy" id="94128"/>
    <lineage>
        <taxon>Eukaryota</taxon>
        <taxon>Metazoa</taxon>
        <taxon>Ecdysozoa</taxon>
        <taxon>Arthropoda</taxon>
        <taxon>Hexapoda</taxon>
        <taxon>Insecta</taxon>
        <taxon>Pterygota</taxon>
        <taxon>Neoptera</taxon>
        <taxon>Endopterygota</taxon>
        <taxon>Hymenoptera</taxon>
        <taxon>Apocrita</taxon>
        <taxon>Aculeata</taxon>
        <taxon>Apoidea</taxon>
        <taxon>Anthophila</taxon>
        <taxon>Apidae</taxon>
        <taxon>Apis</taxon>
    </lineage>
</organism>
<dbReference type="Proteomes" id="UP000242457">
    <property type="component" value="Unassembled WGS sequence"/>
</dbReference>
<evidence type="ECO:0000313" key="1">
    <source>
        <dbReference type="EMBL" id="PBC32749.1"/>
    </source>
</evidence>
<sequence>MMCDDKDDDARDGPALRSSGTSIIFTLSDPSVSHILLTFYYSTLLLTLYITFHNDCPTITTTTTITTITATTTTTITTTTTYYYCYNYYHIYYYTTTVTATGTPPT</sequence>
<reference evidence="1 2" key="1">
    <citation type="submission" date="2014-07" db="EMBL/GenBank/DDBJ databases">
        <title>Genomic and transcriptomic analysis on Apis cerana provide comprehensive insights into honey bee biology.</title>
        <authorList>
            <person name="Diao Q."/>
            <person name="Sun L."/>
            <person name="Zheng H."/>
            <person name="Zheng H."/>
            <person name="Xu S."/>
            <person name="Wang S."/>
            <person name="Zeng Z."/>
            <person name="Hu F."/>
            <person name="Su S."/>
            <person name="Wu J."/>
        </authorList>
    </citation>
    <scope>NUCLEOTIDE SEQUENCE [LARGE SCALE GENOMIC DNA]</scope>
    <source>
        <tissue evidence="1">Pupae without intestine</tissue>
    </source>
</reference>
<dbReference type="AlphaFoldDB" id="A0A2A3ENP3"/>
<proteinExistence type="predicted"/>
<evidence type="ECO:0000313" key="2">
    <source>
        <dbReference type="Proteomes" id="UP000242457"/>
    </source>
</evidence>
<keyword evidence="2" id="KW-1185">Reference proteome</keyword>
<protein>
    <submittedName>
        <fullName evidence="1">Uncharacterized protein</fullName>
    </submittedName>
</protein>
<accession>A0A2A3ENP3</accession>
<name>A0A2A3ENP3_APICC</name>
<dbReference type="EMBL" id="KZ288215">
    <property type="protein sequence ID" value="PBC32749.1"/>
    <property type="molecule type" value="Genomic_DNA"/>
</dbReference>